<evidence type="ECO:0000313" key="1">
    <source>
        <dbReference type="EMBL" id="KAK4535537.1"/>
    </source>
</evidence>
<protein>
    <submittedName>
        <fullName evidence="1">Uncharacterized protein</fullName>
    </submittedName>
</protein>
<dbReference type="InterPro" id="IPR031610">
    <property type="entry name" value="TIC110"/>
</dbReference>
<dbReference type="Proteomes" id="UP001301350">
    <property type="component" value="Unassembled WGS sequence"/>
</dbReference>
<dbReference type="PANTHER" id="PTHR34935:SF3">
    <property type="entry name" value="PROTEIN TIC110, CHLOROPLASTIC"/>
    <property type="match status" value="1"/>
</dbReference>
<organism evidence="1 2">
    <name type="scientific">Cyanidium caldarium</name>
    <name type="common">Red alga</name>
    <dbReference type="NCBI Taxonomy" id="2771"/>
    <lineage>
        <taxon>Eukaryota</taxon>
        <taxon>Rhodophyta</taxon>
        <taxon>Bangiophyceae</taxon>
        <taxon>Cyanidiales</taxon>
        <taxon>Cyanidiaceae</taxon>
        <taxon>Cyanidium</taxon>
    </lineage>
</organism>
<dbReference type="EMBL" id="JANCYW010000005">
    <property type="protein sequence ID" value="KAK4535537.1"/>
    <property type="molecule type" value="Genomic_DNA"/>
</dbReference>
<evidence type="ECO:0000313" key="2">
    <source>
        <dbReference type="Proteomes" id="UP001301350"/>
    </source>
</evidence>
<sequence length="1228" mass="136437">MECCSMVQNKDARQQAVTLGSGREAESSFRNGRRPPWGFVGGSWRALRSLRQAPGRRALCAPRRPTLPPPCRRRRVAGAVTWRGCTSAEVPLEYKFGLGRRPREAAAAAPPLSAINLEDEAEVNRAVAERFVTLVRLEGVAPSADQRLQTAPWYANGYDMLATFLAGSGSVQRVVAGVLVSALFGALGAVGAPRPNARAATASVAAGLGAVGAWVCTRRGRRVGAPRELALALVSGAMHRGGATEDGTADAQPTTAGGLVGLPRHVDPEVVDGIARRFGIDPQSEAWRLDTLVGVYERYLRALVDTTSVVRIPEVRQLKELKRAFRLSNADAGDAHFQAAARFKRDNFVYIDNYVLAQGLGTATESGAAAEADPFQQRAREVMRGISKVLFLSARVLDEPAETEEGYRYEMTRLRNVFEVSEEELEARMSEIAVPFYEKAVQSALKQVRAGAQLDASRLKAAREALGVSVATAGRINLSAYTAFVKEQLMQHEGERVPKLSAEDRELLQRAAAPLQIADDEAMEALKEAAEPIYRKDVERALELTDSSGGPSQFAQLLVRREELGLPKRVARNVTENCAQERALGIMRECARCLRVQNLAGAVSQLDRLLAYLYRAVLMLDGVDVLAATASAATPTSREETVFSATVQSLLRPAWNEIPDLERTQMYRVQLAKCLEDGSLDDAEERRLRHLRTALSVSETEAAAAYHRAAGPIYRRAIERTVVDRDEFMPDEQQRNEQVARDLRLPEPVARSVRMELYRERLTTYVGGNRVPSDDESAILRRLQAFLNLPDDEVMELHGRLCAGTYTQSVEEAMGSTGIIPELYRDGLERLQMRLNLSPEKARELFLEVARKRMAKFLQNAIGILQRKQSMRGQDEQRDVGDDPFVRRPGAVLGIETGAVTIELNNLVDFYLRNQIAQGEGDQRTYPVSLRGVFEQRTLVEMYRQYLIQAFAAKSRTEKERLFGNLGPLGSILGLTPEEVNGVHSTIGSVIYKTYASQALQNNRLEEKDYEFLRNVQNMLGMQQEVCDALLKEAREARATALLEAMFARPKVLPDAVAEFRRVCHLLGVDPVRDLRVGEDRRLRMFRTEIDHAIETGALTADHQERLREVQDDLQLSGDRVRQVLLSCIQERCESLLVQAAASLRQQNVQLTVRELTSMLRYGRLLPARIPTVSVTDRERQDLYLVYQAHLLADVHGGESPERVRQELALLREMLGFADENAPIDAST</sequence>
<dbReference type="GO" id="GO:0061927">
    <property type="term" value="C:TOC-TIC supercomplex I"/>
    <property type="evidence" value="ECO:0007669"/>
    <property type="project" value="TreeGrafter"/>
</dbReference>
<proteinExistence type="predicted"/>
<comment type="caution">
    <text evidence="1">The sequence shown here is derived from an EMBL/GenBank/DDBJ whole genome shotgun (WGS) entry which is preliminary data.</text>
</comment>
<gene>
    <name evidence="1" type="ORF">CDCA_CDCA05G1562</name>
</gene>
<name>A0AAV9ITF0_CYACA</name>
<dbReference type="Pfam" id="PF16940">
    <property type="entry name" value="Tic110"/>
    <property type="match status" value="3"/>
</dbReference>
<dbReference type="AlphaFoldDB" id="A0AAV9ITF0"/>
<reference evidence="1 2" key="1">
    <citation type="submission" date="2022-07" db="EMBL/GenBank/DDBJ databases">
        <title>Genome-wide signatures of adaptation to extreme environments.</title>
        <authorList>
            <person name="Cho C.H."/>
            <person name="Yoon H.S."/>
        </authorList>
    </citation>
    <scope>NUCLEOTIDE SEQUENCE [LARGE SCALE GENOMIC DNA]</scope>
    <source>
        <strain evidence="1 2">DBV 063 E5</strain>
    </source>
</reference>
<accession>A0AAV9ITF0</accession>
<dbReference type="GO" id="GO:0045037">
    <property type="term" value="P:protein import into chloroplast stroma"/>
    <property type="evidence" value="ECO:0007669"/>
    <property type="project" value="TreeGrafter"/>
</dbReference>
<keyword evidence="2" id="KW-1185">Reference proteome</keyword>
<dbReference type="PANTHER" id="PTHR34935">
    <property type="entry name" value="PROTEIN TIC110, CHLOROPLASTIC"/>
    <property type="match status" value="1"/>
</dbReference>